<reference evidence="5" key="1">
    <citation type="submission" date="2021-04" db="EMBL/GenBank/DDBJ databases">
        <title>Genome seq and assembly of Bacillus sp.</title>
        <authorList>
            <person name="Chhetri G."/>
        </authorList>
    </citation>
    <scope>NUCLEOTIDE SEQUENCE</scope>
    <source>
        <strain evidence="5">RG28</strain>
    </source>
</reference>
<dbReference type="Proteomes" id="UP000682134">
    <property type="component" value="Unassembled WGS sequence"/>
</dbReference>
<dbReference type="EMBL" id="JAGIYQ010000006">
    <property type="protein sequence ID" value="MBP0725618.1"/>
    <property type="molecule type" value="Genomic_DNA"/>
</dbReference>
<dbReference type="GO" id="GO:0016787">
    <property type="term" value="F:hydrolase activity"/>
    <property type="evidence" value="ECO:0007669"/>
    <property type="project" value="UniProtKB-KW"/>
</dbReference>
<comment type="caution">
    <text evidence="5">The sequence shown here is derived from an EMBL/GenBank/DDBJ whole genome shotgun (WGS) entry which is preliminary data.</text>
</comment>
<gene>
    <name evidence="5" type="ORF">J5Y03_10595</name>
</gene>
<dbReference type="GO" id="GO:0110001">
    <property type="term" value="C:toxin-antitoxin complex"/>
    <property type="evidence" value="ECO:0007669"/>
    <property type="project" value="InterPro"/>
</dbReference>
<name>A0A940NQC2_9BACI</name>
<evidence type="ECO:0000256" key="2">
    <source>
        <dbReference type="ARBA" id="ARBA00022722"/>
    </source>
</evidence>
<evidence type="ECO:0000256" key="4">
    <source>
        <dbReference type="ARBA" id="ARBA00024207"/>
    </source>
</evidence>
<dbReference type="InterPro" id="IPR008201">
    <property type="entry name" value="HepT-like"/>
</dbReference>
<dbReference type="PANTHER" id="PTHR33397">
    <property type="entry name" value="UPF0331 PROTEIN YUTE"/>
    <property type="match status" value="1"/>
</dbReference>
<keyword evidence="1" id="KW-1277">Toxin-antitoxin system</keyword>
<evidence type="ECO:0000313" key="6">
    <source>
        <dbReference type="Proteomes" id="UP000682134"/>
    </source>
</evidence>
<dbReference type="InterPro" id="IPR037038">
    <property type="entry name" value="HepT-like_sf"/>
</dbReference>
<dbReference type="Pfam" id="PF01934">
    <property type="entry name" value="HepT-like"/>
    <property type="match status" value="1"/>
</dbReference>
<evidence type="ECO:0000256" key="1">
    <source>
        <dbReference type="ARBA" id="ARBA00022649"/>
    </source>
</evidence>
<proteinExistence type="inferred from homology"/>
<accession>A0A940NQC2</accession>
<protein>
    <submittedName>
        <fullName evidence="5">DUF86 domain-containing protein</fullName>
    </submittedName>
</protein>
<organism evidence="5 6">
    <name type="scientific">Gottfriedia endophytica</name>
    <dbReference type="NCBI Taxonomy" id="2820819"/>
    <lineage>
        <taxon>Bacteria</taxon>
        <taxon>Bacillati</taxon>
        <taxon>Bacillota</taxon>
        <taxon>Bacilli</taxon>
        <taxon>Bacillales</taxon>
        <taxon>Bacillaceae</taxon>
        <taxon>Gottfriedia</taxon>
    </lineage>
</organism>
<dbReference type="InterPro" id="IPR052379">
    <property type="entry name" value="Type_VII_TA_RNase"/>
</dbReference>
<comment type="similarity">
    <text evidence="4">Belongs to the HepT RNase toxin family.</text>
</comment>
<dbReference type="AlphaFoldDB" id="A0A940NQC2"/>
<dbReference type="Gene3D" id="1.20.120.580">
    <property type="entry name" value="bsu32300-like"/>
    <property type="match status" value="1"/>
</dbReference>
<keyword evidence="6" id="KW-1185">Reference proteome</keyword>
<dbReference type="GO" id="GO:0004540">
    <property type="term" value="F:RNA nuclease activity"/>
    <property type="evidence" value="ECO:0007669"/>
    <property type="project" value="InterPro"/>
</dbReference>
<sequence>MYFVDRESIIGRLNVLNNMITYFEETTKPSNITETLAYERMVHLIIDSVLDVGNAMIDGFIMRDPGSYDDIIDILMDEKVISDEVGSQLKKLIPLRKHLLQDYTETIIDKMVATMNETIQSIKSFPVDVNSYLTKELGPVNAFSNGK</sequence>
<dbReference type="PANTHER" id="PTHR33397:SF5">
    <property type="entry name" value="RNASE YUTE-RELATED"/>
    <property type="match status" value="1"/>
</dbReference>
<evidence type="ECO:0000256" key="3">
    <source>
        <dbReference type="ARBA" id="ARBA00022801"/>
    </source>
</evidence>
<keyword evidence="2" id="KW-0540">Nuclease</keyword>
<evidence type="ECO:0000313" key="5">
    <source>
        <dbReference type="EMBL" id="MBP0725618.1"/>
    </source>
</evidence>
<keyword evidence="3" id="KW-0378">Hydrolase</keyword>